<gene>
    <name evidence="3" type="ORF">CLAC_11265</name>
</gene>
<dbReference type="PANTHER" id="PTHR23088:SF27">
    <property type="entry name" value="DEAMINATED GLUTATHIONE AMIDASE"/>
    <property type="match status" value="1"/>
</dbReference>
<keyword evidence="3" id="KW-0378">Hydrolase</keyword>
<dbReference type="RefSeq" id="WP_053412961.1">
    <property type="nucleotide sequence ID" value="NZ_CP006841.1"/>
</dbReference>
<dbReference type="InterPro" id="IPR003010">
    <property type="entry name" value="C-N_Hydrolase"/>
</dbReference>
<dbReference type="AlphaFoldDB" id="A0A0K2H2H8"/>
<reference evidence="3 4" key="1">
    <citation type="submission" date="2013-10" db="EMBL/GenBank/DDBJ databases">
        <title>Complete genome sequence of Corynebacterium lactis DSM 45799(T), isolated from raw cow milk.</title>
        <authorList>
            <person name="Ruckert C."/>
            <person name="Albersmeier A."/>
            <person name="Lipski A."/>
            <person name="Kalinowski J."/>
        </authorList>
    </citation>
    <scope>NUCLEOTIDE SEQUENCE [LARGE SCALE GENOMIC DNA]</scope>
    <source>
        <strain evidence="3 4">RW2-5</strain>
    </source>
</reference>
<dbReference type="Pfam" id="PF00795">
    <property type="entry name" value="CN_hydrolase"/>
    <property type="match status" value="1"/>
</dbReference>
<dbReference type="STRING" id="1408189.CLAC_11265"/>
<dbReference type="PATRIC" id="fig|1408189.4.peg.2272"/>
<dbReference type="SUPFAM" id="SSF56317">
    <property type="entry name" value="Carbon-nitrogen hydrolase"/>
    <property type="match status" value="1"/>
</dbReference>
<dbReference type="KEGG" id="clw:CLAC_11265"/>
<dbReference type="GO" id="GO:0016787">
    <property type="term" value="F:hydrolase activity"/>
    <property type="evidence" value="ECO:0007669"/>
    <property type="project" value="UniProtKB-KW"/>
</dbReference>
<feature type="domain" description="CN hydrolase" evidence="2">
    <location>
        <begin position="1"/>
        <end position="263"/>
    </location>
</feature>
<dbReference type="OrthoDB" id="9811121at2"/>
<keyword evidence="4" id="KW-1185">Reference proteome</keyword>
<evidence type="ECO:0000313" key="4">
    <source>
        <dbReference type="Proteomes" id="UP000058446"/>
    </source>
</evidence>
<dbReference type="InterPro" id="IPR036526">
    <property type="entry name" value="C-N_Hydrolase_sf"/>
</dbReference>
<proteinExistence type="inferred from homology"/>
<evidence type="ECO:0000256" key="1">
    <source>
        <dbReference type="ARBA" id="ARBA00010613"/>
    </source>
</evidence>
<dbReference type="Gene3D" id="3.60.110.10">
    <property type="entry name" value="Carbon-nitrogen hydrolase"/>
    <property type="match status" value="1"/>
</dbReference>
<accession>A0A0K2H2H8</accession>
<sequence length="282" mass="29871">MRIALAQLELSAEVSENLEAVKEAIARGAADGADLIVFPEATMKAFNTGRLDTVAHDSSEDFAREIAEFAQTKQVSVAVGMFRPADEVERDGKTRRRVYNSLLLAWPEEDGPGVEFYDKVHLFDAYGFRESDTVAPGTSQVVCDIPLADGSSVAIGLATCFDIRFPEQFVDLAGLGADVIVLPASWNDGHGKVQQWQTLVAARALDSTCFVAATGAARPGGAAKAGKAEGPTGVGHSMLVGPDGGVIASGGYDPQFIVADIDLADLARVRKEIPVLEIRHGD</sequence>
<dbReference type="Proteomes" id="UP000058446">
    <property type="component" value="Chromosome"/>
</dbReference>
<dbReference type="PANTHER" id="PTHR23088">
    <property type="entry name" value="NITRILASE-RELATED"/>
    <property type="match status" value="1"/>
</dbReference>
<protein>
    <submittedName>
        <fullName evidence="3">Amidohydrolase</fullName>
    </submittedName>
</protein>
<dbReference type="PROSITE" id="PS50263">
    <property type="entry name" value="CN_HYDROLASE"/>
    <property type="match status" value="1"/>
</dbReference>
<comment type="similarity">
    <text evidence="1">Belongs to the carbon-nitrogen hydrolase superfamily. NIT1/NIT2 family.</text>
</comment>
<name>A0A0K2H2H8_9CORY</name>
<evidence type="ECO:0000259" key="2">
    <source>
        <dbReference type="PROSITE" id="PS50263"/>
    </source>
</evidence>
<organism evidence="3 4">
    <name type="scientific">Corynebacterium lactis RW2-5</name>
    <dbReference type="NCBI Taxonomy" id="1408189"/>
    <lineage>
        <taxon>Bacteria</taxon>
        <taxon>Bacillati</taxon>
        <taxon>Actinomycetota</taxon>
        <taxon>Actinomycetes</taxon>
        <taxon>Mycobacteriales</taxon>
        <taxon>Corynebacteriaceae</taxon>
        <taxon>Corynebacterium</taxon>
    </lineage>
</organism>
<evidence type="ECO:0000313" key="3">
    <source>
        <dbReference type="EMBL" id="ALA68158.1"/>
    </source>
</evidence>
<dbReference type="EMBL" id="CP006841">
    <property type="protein sequence ID" value="ALA68158.1"/>
    <property type="molecule type" value="Genomic_DNA"/>
</dbReference>